<organism evidence="1 2">
    <name type="scientific">Tanacetum coccineum</name>
    <dbReference type="NCBI Taxonomy" id="301880"/>
    <lineage>
        <taxon>Eukaryota</taxon>
        <taxon>Viridiplantae</taxon>
        <taxon>Streptophyta</taxon>
        <taxon>Embryophyta</taxon>
        <taxon>Tracheophyta</taxon>
        <taxon>Spermatophyta</taxon>
        <taxon>Magnoliopsida</taxon>
        <taxon>eudicotyledons</taxon>
        <taxon>Gunneridae</taxon>
        <taxon>Pentapetalae</taxon>
        <taxon>asterids</taxon>
        <taxon>campanulids</taxon>
        <taxon>Asterales</taxon>
        <taxon>Asteraceae</taxon>
        <taxon>Asteroideae</taxon>
        <taxon>Anthemideae</taxon>
        <taxon>Anthemidinae</taxon>
        <taxon>Tanacetum</taxon>
    </lineage>
</organism>
<gene>
    <name evidence="1" type="ORF">Tco_0624328</name>
</gene>
<keyword evidence="2" id="KW-1185">Reference proteome</keyword>
<sequence>MDENDSSVLDVDLKTNLYWEFGKFTSRDGESLESYYSRFYKMMNELVRNQCHVTNHQVNVQFLLQLQPEWQRYSECAGSLRSSGISVYNAREYGLYQGQGKKQEVEVHRRNFKVFYNKTSVLPCNDSLNAKNFEYVNLVCVTCGIYLVQGSITIKRVYYIEGLNHNLFSIGQFCDADLEVAFQKSTCYIRDLKGNDLLTGSRGTDLYSITLQDSQLPIPICLLAKATSSQASASFDPGPQCLTTVLEQESLSPDPQSQENVSQAAETETTSNELELLYSLMFSELLNGTSPVVFKITSIETFNQHIKLNSSTPTVTAPETLFKQKPIENAYLTSMILSTTLVHRYKNEGRHHHPLEQVIGNPSQSVRTRRQLETDGEMCMFALTMSQTEPKNIKEAMADSAWIEAMQEELYQFDRLDGYAQKEGIDFEESFAPVARLEAVRLCLKKALSWSQTSTKSVYDETLNLLGIQRILKRNSDPPSPRGYLYKPNSDHAGCLDSSKSTSGGLRFLGGVKLVAGHQNSRMHSMSLAEPICVFYMRACAQVLWLRTQLTDYGSL</sequence>
<name>A0ABQ4WDK9_9ASTR</name>
<dbReference type="EMBL" id="BQNB010008553">
    <property type="protein sequence ID" value="GJS50966.1"/>
    <property type="molecule type" value="Genomic_DNA"/>
</dbReference>
<reference evidence="1" key="1">
    <citation type="journal article" date="2022" name="Int. J. Mol. Sci.">
        <title>Draft Genome of Tanacetum Coccineum: Genomic Comparison of Closely Related Tanacetum-Family Plants.</title>
        <authorList>
            <person name="Yamashiro T."/>
            <person name="Shiraishi A."/>
            <person name="Nakayama K."/>
            <person name="Satake H."/>
        </authorList>
    </citation>
    <scope>NUCLEOTIDE SEQUENCE</scope>
</reference>
<protein>
    <submittedName>
        <fullName evidence="1">Gag-pol polyprotein</fullName>
    </submittedName>
</protein>
<reference evidence="1" key="2">
    <citation type="submission" date="2022-01" db="EMBL/GenBank/DDBJ databases">
        <authorList>
            <person name="Yamashiro T."/>
            <person name="Shiraishi A."/>
            <person name="Satake H."/>
            <person name="Nakayama K."/>
        </authorList>
    </citation>
    <scope>NUCLEOTIDE SEQUENCE</scope>
</reference>
<proteinExistence type="predicted"/>
<evidence type="ECO:0000313" key="1">
    <source>
        <dbReference type="EMBL" id="GJS50966.1"/>
    </source>
</evidence>
<evidence type="ECO:0000313" key="2">
    <source>
        <dbReference type="Proteomes" id="UP001151760"/>
    </source>
</evidence>
<accession>A0ABQ4WDK9</accession>
<dbReference type="Proteomes" id="UP001151760">
    <property type="component" value="Unassembled WGS sequence"/>
</dbReference>
<comment type="caution">
    <text evidence="1">The sequence shown here is derived from an EMBL/GenBank/DDBJ whole genome shotgun (WGS) entry which is preliminary data.</text>
</comment>